<dbReference type="Proteomes" id="UP000696485">
    <property type="component" value="Unassembled WGS sequence"/>
</dbReference>
<comment type="caution">
    <text evidence="1">The sequence shown here is derived from an EMBL/GenBank/DDBJ whole genome shotgun (WGS) entry which is preliminary data.</text>
</comment>
<protein>
    <submittedName>
        <fullName evidence="1">Uncharacterized protein</fullName>
    </submittedName>
</protein>
<feature type="non-terminal residue" evidence="1">
    <location>
        <position position="217"/>
    </location>
</feature>
<organism evidence="1 2">
    <name type="scientific">Podila minutissima</name>
    <dbReference type="NCBI Taxonomy" id="64525"/>
    <lineage>
        <taxon>Eukaryota</taxon>
        <taxon>Fungi</taxon>
        <taxon>Fungi incertae sedis</taxon>
        <taxon>Mucoromycota</taxon>
        <taxon>Mortierellomycotina</taxon>
        <taxon>Mortierellomycetes</taxon>
        <taxon>Mortierellales</taxon>
        <taxon>Mortierellaceae</taxon>
        <taxon>Podila</taxon>
    </lineage>
</organism>
<reference evidence="1" key="1">
    <citation type="journal article" date="2020" name="Fungal Divers.">
        <title>Resolving the Mortierellaceae phylogeny through synthesis of multi-gene phylogenetics and phylogenomics.</title>
        <authorList>
            <person name="Vandepol N."/>
            <person name="Liber J."/>
            <person name="Desiro A."/>
            <person name="Na H."/>
            <person name="Kennedy M."/>
            <person name="Barry K."/>
            <person name="Grigoriev I.V."/>
            <person name="Miller A.N."/>
            <person name="O'Donnell K."/>
            <person name="Stajich J.E."/>
            <person name="Bonito G."/>
        </authorList>
    </citation>
    <scope>NUCLEOTIDE SEQUENCE</scope>
    <source>
        <strain evidence="1">NVP1</strain>
    </source>
</reference>
<dbReference type="AlphaFoldDB" id="A0A9P5SAH1"/>
<evidence type="ECO:0000313" key="2">
    <source>
        <dbReference type="Proteomes" id="UP000696485"/>
    </source>
</evidence>
<evidence type="ECO:0000313" key="1">
    <source>
        <dbReference type="EMBL" id="KAF9311128.1"/>
    </source>
</evidence>
<accession>A0A9P5SAH1</accession>
<sequence length="217" mass="24879">MLRDIDMNTDRVFGKVATSLDTYYSITTFAETHEELVRALVRLCILQEPSPRVLAPSNQFPALTLDVLERDTHTILEDSHEAPGKVLVRIPFFFLHLYNTTIDEVRNRLGSAFLHDWVEDHEWGFFFERMIAEYEALRTNLLTSDGREAASLGDIYQGAVGRAETLGRIVKLKRLSVVASAHRFPEWGVLTVREQEQEREQELDWRSGFVIKNADGA</sequence>
<name>A0A9P5SAH1_9FUNG</name>
<gene>
    <name evidence="1" type="ORF">BG006_004625</name>
</gene>
<dbReference type="EMBL" id="JAAAUY010002567">
    <property type="protein sequence ID" value="KAF9311128.1"/>
    <property type="molecule type" value="Genomic_DNA"/>
</dbReference>
<keyword evidence="2" id="KW-1185">Reference proteome</keyword>
<proteinExistence type="predicted"/>